<dbReference type="EMBL" id="CP104450">
    <property type="protein sequence ID" value="UXE41080.1"/>
    <property type="molecule type" value="Genomic_DNA"/>
</dbReference>
<gene>
    <name evidence="1" type="ORF">N2J37_16465</name>
</gene>
<evidence type="ECO:0000313" key="1">
    <source>
        <dbReference type="EMBL" id="UXE41080.1"/>
    </source>
</evidence>
<proteinExistence type="predicted"/>
<dbReference type="AlphaFoldDB" id="A0A9Q9N150"/>
<organism evidence="1 2">
    <name type="scientific">Raoultella ornithinolytica</name>
    <name type="common">Klebsiella ornithinolytica</name>
    <dbReference type="NCBI Taxonomy" id="54291"/>
    <lineage>
        <taxon>Bacteria</taxon>
        <taxon>Pseudomonadati</taxon>
        <taxon>Pseudomonadota</taxon>
        <taxon>Gammaproteobacteria</taxon>
        <taxon>Enterobacterales</taxon>
        <taxon>Enterobacteriaceae</taxon>
        <taxon>Klebsiella/Raoultella group</taxon>
        <taxon>Raoultella</taxon>
    </lineage>
</organism>
<sequence length="55" mass="6378">MPLPLSLNDVERYLASRSILIDRTEFDAAILALDDAWRDEWAVEQKRNSKKNDST</sequence>
<evidence type="ECO:0000313" key="2">
    <source>
        <dbReference type="Proteomes" id="UP001064206"/>
    </source>
</evidence>
<protein>
    <submittedName>
        <fullName evidence="1">Uncharacterized protein</fullName>
    </submittedName>
</protein>
<accession>A0A9Q9N150</accession>
<name>A0A9Q9N150_RAOOR</name>
<dbReference type="Proteomes" id="UP001064206">
    <property type="component" value="Chromosome"/>
</dbReference>
<dbReference type="RefSeq" id="WP_260990870.1">
    <property type="nucleotide sequence ID" value="NZ_CP104450.1"/>
</dbReference>
<reference evidence="1" key="1">
    <citation type="submission" date="2022-09" db="EMBL/GenBank/DDBJ databases">
        <title>Multidrug resistance Raoultella ornithinolytica Strain MQB_Silv_108.</title>
        <authorList>
            <person name="Quintela-Baluja M."/>
        </authorList>
    </citation>
    <scope>NUCLEOTIDE SEQUENCE</scope>
    <source>
        <strain evidence="1">MQB_Silv_108</strain>
    </source>
</reference>